<dbReference type="InterPro" id="IPR007197">
    <property type="entry name" value="rSAM"/>
</dbReference>
<comment type="cofactor">
    <cofactor evidence="1">
        <name>[4Fe-4S] cluster</name>
        <dbReference type="ChEBI" id="CHEBI:49883"/>
    </cofactor>
</comment>
<evidence type="ECO:0000259" key="7">
    <source>
        <dbReference type="PROSITE" id="PS51918"/>
    </source>
</evidence>
<dbReference type="SFLD" id="SFLDG01387">
    <property type="entry name" value="BtrN-like_SPASM_domain_contain"/>
    <property type="match status" value="1"/>
</dbReference>
<evidence type="ECO:0000313" key="9">
    <source>
        <dbReference type="Proteomes" id="UP000230093"/>
    </source>
</evidence>
<dbReference type="Pfam" id="PF13186">
    <property type="entry name" value="SPASM"/>
    <property type="match status" value="1"/>
</dbReference>
<dbReference type="GO" id="GO:0003824">
    <property type="term" value="F:catalytic activity"/>
    <property type="evidence" value="ECO:0007669"/>
    <property type="project" value="InterPro"/>
</dbReference>
<feature type="domain" description="Radical SAM core" evidence="7">
    <location>
        <begin position="5"/>
        <end position="241"/>
    </location>
</feature>
<gene>
    <name evidence="8" type="ORF">COT75_01295</name>
</gene>
<organism evidence="8 9">
    <name type="scientific">Candidatus Beckwithbacteria bacterium CG10_big_fil_rev_8_21_14_0_10_34_10</name>
    <dbReference type="NCBI Taxonomy" id="1974495"/>
    <lineage>
        <taxon>Bacteria</taxon>
        <taxon>Candidatus Beckwithiibacteriota</taxon>
    </lineage>
</organism>
<dbReference type="InterPro" id="IPR050377">
    <property type="entry name" value="Radical_SAM_PqqE_MftC-like"/>
</dbReference>
<dbReference type="PANTHER" id="PTHR11228">
    <property type="entry name" value="RADICAL SAM DOMAIN PROTEIN"/>
    <property type="match status" value="1"/>
</dbReference>
<dbReference type="CDD" id="cd21109">
    <property type="entry name" value="SPASM"/>
    <property type="match status" value="1"/>
</dbReference>
<dbReference type="InterPro" id="IPR058240">
    <property type="entry name" value="rSAM_sf"/>
</dbReference>
<proteinExistence type="predicted"/>
<dbReference type="InterPro" id="IPR023885">
    <property type="entry name" value="4Fe4S-binding_SPASM_dom"/>
</dbReference>
<keyword evidence="2" id="KW-0004">4Fe-4S</keyword>
<sequence>MVKTIKKAVLKYAEIQNHSFCNAGCLMCPYSCTSKMFPMGKMKNKLFQKIVAQLAKDFPTLRNISIMLQNEPLLDKNIYEKILFTAKKRDQFKRKFTISTTTNGVCLTKKLLLLLEKSGLDILNISLTPTNNKNKNLSPGINFSKIVEKIKKLPKLKKLKVCLRMVITNQNFDDIIFFVNSKTIKKLQAKNNLKIELSALTNRAGTLKNYSNLNLKFSNLVSPINLKNKVCFEPFHKISILFNGDVLICCHDWKRENILGNVKNQTIKIIWNNSKFKLVRKLLLNNNYLMLIPCKKCSIAKYFLSNKKIK</sequence>
<dbReference type="GO" id="GO:0051536">
    <property type="term" value="F:iron-sulfur cluster binding"/>
    <property type="evidence" value="ECO:0007669"/>
    <property type="project" value="UniProtKB-KW"/>
</dbReference>
<name>A0A2H0W9Z2_9BACT</name>
<evidence type="ECO:0000256" key="6">
    <source>
        <dbReference type="ARBA" id="ARBA00023014"/>
    </source>
</evidence>
<evidence type="ECO:0000313" key="8">
    <source>
        <dbReference type="EMBL" id="PIS09486.1"/>
    </source>
</evidence>
<dbReference type="Pfam" id="PF04055">
    <property type="entry name" value="Radical_SAM"/>
    <property type="match status" value="1"/>
</dbReference>
<accession>A0A2H0W9Z2</accession>
<dbReference type="Gene3D" id="3.20.20.70">
    <property type="entry name" value="Aldolase class I"/>
    <property type="match status" value="1"/>
</dbReference>
<dbReference type="SUPFAM" id="SSF102114">
    <property type="entry name" value="Radical SAM enzymes"/>
    <property type="match status" value="1"/>
</dbReference>
<dbReference type="Proteomes" id="UP000230093">
    <property type="component" value="Unassembled WGS sequence"/>
</dbReference>
<dbReference type="EMBL" id="PEZT01000008">
    <property type="protein sequence ID" value="PIS09486.1"/>
    <property type="molecule type" value="Genomic_DNA"/>
</dbReference>
<comment type="caution">
    <text evidence="8">The sequence shown here is derived from an EMBL/GenBank/DDBJ whole genome shotgun (WGS) entry which is preliminary data.</text>
</comment>
<evidence type="ECO:0000256" key="1">
    <source>
        <dbReference type="ARBA" id="ARBA00001966"/>
    </source>
</evidence>
<keyword evidence="3" id="KW-0949">S-adenosyl-L-methionine</keyword>
<keyword evidence="6" id="KW-0411">Iron-sulfur</keyword>
<dbReference type="PROSITE" id="PS51918">
    <property type="entry name" value="RADICAL_SAM"/>
    <property type="match status" value="1"/>
</dbReference>
<reference evidence="9" key="1">
    <citation type="submission" date="2017-09" db="EMBL/GenBank/DDBJ databases">
        <title>Depth-based differentiation of microbial function through sediment-hosted aquifers and enrichment of novel symbionts in the deep terrestrial subsurface.</title>
        <authorList>
            <person name="Probst A.J."/>
            <person name="Ladd B."/>
            <person name="Jarett J.K."/>
            <person name="Geller-Mcgrath D.E."/>
            <person name="Sieber C.M.K."/>
            <person name="Emerson J.B."/>
            <person name="Anantharaman K."/>
            <person name="Thomas B.C."/>
            <person name="Malmstrom R."/>
            <person name="Stieglmeier M."/>
            <person name="Klingl A."/>
            <person name="Woyke T."/>
            <person name="Ryan C.M."/>
            <person name="Banfield J.F."/>
        </authorList>
    </citation>
    <scope>NUCLEOTIDE SEQUENCE [LARGE SCALE GENOMIC DNA]</scope>
</reference>
<dbReference type="PANTHER" id="PTHR11228:SF34">
    <property type="entry name" value="TUNGSTEN-CONTAINING ALDEHYDE FERREDOXIN OXIDOREDUCTASE COFACTOR MODIFYING PROTEIN"/>
    <property type="match status" value="1"/>
</dbReference>
<dbReference type="InterPro" id="IPR013785">
    <property type="entry name" value="Aldolase_TIM"/>
</dbReference>
<dbReference type="AlphaFoldDB" id="A0A2H0W9Z2"/>
<protein>
    <recommendedName>
        <fullName evidence="7">Radical SAM core domain-containing protein</fullName>
    </recommendedName>
</protein>
<dbReference type="SFLD" id="SFLDG01067">
    <property type="entry name" value="SPASM/twitch_domain_containing"/>
    <property type="match status" value="1"/>
</dbReference>
<keyword evidence="4" id="KW-0479">Metal-binding</keyword>
<evidence type="ECO:0000256" key="5">
    <source>
        <dbReference type="ARBA" id="ARBA00023004"/>
    </source>
</evidence>
<dbReference type="GO" id="GO:0046872">
    <property type="term" value="F:metal ion binding"/>
    <property type="evidence" value="ECO:0007669"/>
    <property type="project" value="UniProtKB-KW"/>
</dbReference>
<dbReference type="InterPro" id="IPR034391">
    <property type="entry name" value="AdoMet-like_SPASM_containing"/>
</dbReference>
<evidence type="ECO:0000256" key="3">
    <source>
        <dbReference type="ARBA" id="ARBA00022691"/>
    </source>
</evidence>
<dbReference type="SFLD" id="SFLDS00029">
    <property type="entry name" value="Radical_SAM"/>
    <property type="match status" value="1"/>
</dbReference>
<keyword evidence="5" id="KW-0408">Iron</keyword>
<evidence type="ECO:0000256" key="2">
    <source>
        <dbReference type="ARBA" id="ARBA00022485"/>
    </source>
</evidence>
<evidence type="ECO:0000256" key="4">
    <source>
        <dbReference type="ARBA" id="ARBA00022723"/>
    </source>
</evidence>